<evidence type="ECO:0000256" key="1">
    <source>
        <dbReference type="ARBA" id="ARBA00009437"/>
    </source>
</evidence>
<dbReference type="AlphaFoldDB" id="A0A840MSC6"/>
<dbReference type="EMBL" id="JACHHY010000024">
    <property type="protein sequence ID" value="MBB5020057.1"/>
    <property type="molecule type" value="Genomic_DNA"/>
</dbReference>
<accession>A0A840MSC6</accession>
<evidence type="ECO:0000313" key="6">
    <source>
        <dbReference type="EMBL" id="MBB5020057.1"/>
    </source>
</evidence>
<evidence type="ECO:0000256" key="4">
    <source>
        <dbReference type="ARBA" id="ARBA00023163"/>
    </source>
</evidence>
<dbReference type="Gene3D" id="1.10.10.10">
    <property type="entry name" value="Winged helix-like DNA-binding domain superfamily/Winged helix DNA-binding domain"/>
    <property type="match status" value="1"/>
</dbReference>
<organism evidence="6 7">
    <name type="scientific">Chitinivorax tropicus</name>
    <dbReference type="NCBI Taxonomy" id="714531"/>
    <lineage>
        <taxon>Bacteria</taxon>
        <taxon>Pseudomonadati</taxon>
        <taxon>Pseudomonadota</taxon>
        <taxon>Betaproteobacteria</taxon>
        <taxon>Chitinivorax</taxon>
    </lineage>
</organism>
<keyword evidence="3 6" id="KW-0238">DNA-binding</keyword>
<dbReference type="InterPro" id="IPR005119">
    <property type="entry name" value="LysR_subst-bd"/>
</dbReference>
<keyword evidence="2" id="KW-0805">Transcription regulation</keyword>
<dbReference type="PANTHER" id="PTHR30537">
    <property type="entry name" value="HTH-TYPE TRANSCRIPTIONAL REGULATOR"/>
    <property type="match status" value="1"/>
</dbReference>
<name>A0A840MSC6_9PROT</name>
<comment type="caution">
    <text evidence="6">The sequence shown here is derived from an EMBL/GenBank/DDBJ whole genome shotgun (WGS) entry which is preliminary data.</text>
</comment>
<dbReference type="RefSeq" id="WP_184041469.1">
    <property type="nucleotide sequence ID" value="NZ_JACHHY010000024.1"/>
</dbReference>
<feature type="domain" description="HTH lysR-type" evidence="5">
    <location>
        <begin position="11"/>
        <end position="68"/>
    </location>
</feature>
<reference evidence="6 7" key="1">
    <citation type="submission" date="2020-08" db="EMBL/GenBank/DDBJ databases">
        <title>Genomic Encyclopedia of Type Strains, Phase IV (KMG-IV): sequencing the most valuable type-strain genomes for metagenomic binning, comparative biology and taxonomic classification.</title>
        <authorList>
            <person name="Goeker M."/>
        </authorList>
    </citation>
    <scope>NUCLEOTIDE SEQUENCE [LARGE SCALE GENOMIC DNA]</scope>
    <source>
        <strain evidence="6 7">DSM 27165</strain>
    </source>
</reference>
<dbReference type="SUPFAM" id="SSF53850">
    <property type="entry name" value="Periplasmic binding protein-like II"/>
    <property type="match status" value="1"/>
</dbReference>
<dbReference type="GO" id="GO:0003700">
    <property type="term" value="F:DNA-binding transcription factor activity"/>
    <property type="evidence" value="ECO:0007669"/>
    <property type="project" value="InterPro"/>
</dbReference>
<evidence type="ECO:0000256" key="3">
    <source>
        <dbReference type="ARBA" id="ARBA00023125"/>
    </source>
</evidence>
<dbReference type="FunFam" id="1.10.10.10:FF:000001">
    <property type="entry name" value="LysR family transcriptional regulator"/>
    <property type="match status" value="1"/>
</dbReference>
<dbReference type="CDD" id="cd08422">
    <property type="entry name" value="PBP2_CrgA_like"/>
    <property type="match status" value="1"/>
</dbReference>
<comment type="similarity">
    <text evidence="1">Belongs to the LysR transcriptional regulatory family.</text>
</comment>
<proteinExistence type="inferred from homology"/>
<dbReference type="Pfam" id="PF00126">
    <property type="entry name" value="HTH_1"/>
    <property type="match status" value="1"/>
</dbReference>
<keyword evidence="7" id="KW-1185">Reference proteome</keyword>
<dbReference type="InterPro" id="IPR058163">
    <property type="entry name" value="LysR-type_TF_proteobact-type"/>
</dbReference>
<dbReference type="InterPro" id="IPR036388">
    <property type="entry name" value="WH-like_DNA-bd_sf"/>
</dbReference>
<dbReference type="PROSITE" id="PS50931">
    <property type="entry name" value="HTH_LYSR"/>
    <property type="match status" value="1"/>
</dbReference>
<evidence type="ECO:0000259" key="5">
    <source>
        <dbReference type="PROSITE" id="PS50931"/>
    </source>
</evidence>
<dbReference type="PANTHER" id="PTHR30537:SF5">
    <property type="entry name" value="HTH-TYPE TRANSCRIPTIONAL ACTIVATOR TTDR-RELATED"/>
    <property type="match status" value="1"/>
</dbReference>
<sequence length="314" mass="34688">MQIMQESMLPPSIEQLTTFMAVARQASFAGAADVIGKDASVLTRRVHALEQHLGVKLFERTTRRLALTEAGQRYLERVSRALEELTSAQQEANTLVSVPRGWLRLSLPRTFAHRCISPWLPEFMAAHPEIQVDARHTDQYVDLVAEHFDVAIRLGETLSDSGLVARPVAEYGKYLYASPDYLQRKGMPTHPAMLDAFDGLIYTGAAQPAEWLLSEAGQQVLVQPIVRLASDDVVTLLRAACCGLGVIASADWAVQDELANGELVKILPTWSVGPRRSVYVVTPSRTLLPAKTRVFIDWASQRLAQQLETANGMS</sequence>
<dbReference type="InterPro" id="IPR000847">
    <property type="entry name" value="LysR_HTH_N"/>
</dbReference>
<gene>
    <name evidence="6" type="ORF">HNQ59_003370</name>
</gene>
<dbReference type="GO" id="GO:0043565">
    <property type="term" value="F:sequence-specific DNA binding"/>
    <property type="evidence" value="ECO:0007669"/>
    <property type="project" value="TreeGrafter"/>
</dbReference>
<evidence type="ECO:0000256" key="2">
    <source>
        <dbReference type="ARBA" id="ARBA00023015"/>
    </source>
</evidence>
<dbReference type="InterPro" id="IPR036390">
    <property type="entry name" value="WH_DNA-bd_sf"/>
</dbReference>
<evidence type="ECO:0000313" key="7">
    <source>
        <dbReference type="Proteomes" id="UP000575898"/>
    </source>
</evidence>
<dbReference type="GO" id="GO:0006351">
    <property type="term" value="P:DNA-templated transcription"/>
    <property type="evidence" value="ECO:0007669"/>
    <property type="project" value="TreeGrafter"/>
</dbReference>
<keyword evidence="4" id="KW-0804">Transcription</keyword>
<dbReference type="Gene3D" id="3.40.190.290">
    <property type="match status" value="1"/>
</dbReference>
<dbReference type="Pfam" id="PF03466">
    <property type="entry name" value="LysR_substrate"/>
    <property type="match status" value="1"/>
</dbReference>
<dbReference type="Proteomes" id="UP000575898">
    <property type="component" value="Unassembled WGS sequence"/>
</dbReference>
<dbReference type="SUPFAM" id="SSF46785">
    <property type="entry name" value="Winged helix' DNA-binding domain"/>
    <property type="match status" value="1"/>
</dbReference>
<protein>
    <submittedName>
        <fullName evidence="6">DNA-binding transcriptional LysR family regulator</fullName>
    </submittedName>
</protein>